<proteinExistence type="predicted"/>
<evidence type="ECO:0008006" key="3">
    <source>
        <dbReference type="Google" id="ProtNLM"/>
    </source>
</evidence>
<evidence type="ECO:0000313" key="2">
    <source>
        <dbReference type="Proteomes" id="UP001237071"/>
    </source>
</evidence>
<dbReference type="Proteomes" id="UP001237071">
    <property type="component" value="Unassembled WGS sequence"/>
</dbReference>
<accession>A0ABU0A7F6</accession>
<reference evidence="1 2" key="1">
    <citation type="submission" date="2023-07" db="EMBL/GenBank/DDBJ databases">
        <title>Genomic Encyclopedia of Type Strains, Phase IV (KMG-IV): sequencing the most valuable type-strain genomes for metagenomic binning, comparative biology and taxonomic classification.</title>
        <authorList>
            <person name="Goeker M."/>
        </authorList>
    </citation>
    <scope>NUCLEOTIDE SEQUENCE [LARGE SCALE GENOMIC DNA]</scope>
    <source>
        <strain evidence="1 2">DSM 23147</strain>
    </source>
</reference>
<protein>
    <recommendedName>
        <fullName evidence="3">Phage protein</fullName>
    </recommendedName>
</protein>
<comment type="caution">
    <text evidence="1">The sequence shown here is derived from an EMBL/GenBank/DDBJ whole genome shotgun (WGS) entry which is preliminary data.</text>
</comment>
<organism evidence="1 2">
    <name type="scientific">Streptococcus dysgalactiae</name>
    <dbReference type="NCBI Taxonomy" id="1334"/>
    <lineage>
        <taxon>Bacteria</taxon>
        <taxon>Bacillati</taxon>
        <taxon>Bacillota</taxon>
        <taxon>Bacilli</taxon>
        <taxon>Lactobacillales</taxon>
        <taxon>Streptococcaceae</taxon>
        <taxon>Streptococcus</taxon>
    </lineage>
</organism>
<name>A0ABU0A7F6_STRDY</name>
<dbReference type="RefSeq" id="WP_003058541.1">
    <property type="nucleotide sequence ID" value="NZ_CP066073.1"/>
</dbReference>
<sequence length="123" mass="13577">MTKETKNTVAAETIVENLKEFANELHDDSKEGMLYFLLKGDIKKFKLANLLHDISHDLLDILDGKSVKDLSDDEEGDNVSAVDSITVNLKTGDAHDIEDITDPKLKEQLAEIIGKLAEKLGGK</sequence>
<dbReference type="EMBL" id="JAUSTL010000011">
    <property type="protein sequence ID" value="MDQ0263212.1"/>
    <property type="molecule type" value="Genomic_DNA"/>
</dbReference>
<evidence type="ECO:0000313" key="1">
    <source>
        <dbReference type="EMBL" id="MDQ0263212.1"/>
    </source>
</evidence>
<gene>
    <name evidence="1" type="ORF">J2S26_001290</name>
</gene>
<keyword evidence="2" id="KW-1185">Reference proteome</keyword>